<accession>A0ABX7GHL2</accession>
<dbReference type="InterPro" id="IPR022385">
    <property type="entry name" value="Rhs_assc_core"/>
</dbReference>
<dbReference type="EMBL" id="CP069352">
    <property type="protein sequence ID" value="QRK84610.1"/>
    <property type="molecule type" value="Genomic_DNA"/>
</dbReference>
<dbReference type="InterPro" id="IPR050708">
    <property type="entry name" value="T6SS_VgrG/RHS"/>
</dbReference>
<dbReference type="Gene3D" id="2.180.10.10">
    <property type="entry name" value="RHS repeat-associated core"/>
    <property type="match status" value="1"/>
</dbReference>
<reference evidence="2 3" key="1">
    <citation type="submission" date="2021-02" db="EMBL/GenBank/DDBJ databases">
        <authorList>
            <person name="Cea Torrescassana E."/>
        </authorList>
    </citation>
    <scope>NUCLEOTIDE SEQUENCE [LARGE SCALE GENOMIC DNA]</scope>
    <source>
        <strain evidence="2 3">CT364</strain>
    </source>
</reference>
<keyword evidence="3" id="KW-1185">Reference proteome</keyword>
<dbReference type="PANTHER" id="PTHR32305:SF15">
    <property type="entry name" value="PROTEIN RHSA-RELATED"/>
    <property type="match status" value="1"/>
</dbReference>
<protein>
    <recommendedName>
        <fullName evidence="4">Insecticidal toxin complex protein TccC</fullName>
    </recommendedName>
</protein>
<feature type="region of interest" description="Disordered" evidence="1">
    <location>
        <begin position="861"/>
        <end position="885"/>
    </location>
</feature>
<dbReference type="RefSeq" id="WP_203420293.1">
    <property type="nucleotide sequence ID" value="NZ_CP069352.1"/>
</dbReference>
<reference evidence="2 3" key="2">
    <citation type="submission" date="2021-03" db="EMBL/GenBank/DDBJ databases">
        <title>P. granadensis CT364 genome publication.</title>
        <authorList>
            <person name="Stach J."/>
            <person name="Montero-Calasanz Md.C."/>
        </authorList>
    </citation>
    <scope>NUCLEOTIDE SEQUENCE [LARGE SCALE GENOMIC DNA]</scope>
    <source>
        <strain evidence="2 3">CT364</strain>
    </source>
</reference>
<proteinExistence type="predicted"/>
<sequence length="967" mass="106251">MNTHHDTAAPTLSVLDSRASAIRSVAYCRHPDKADIESRITRQSFDEAGRQVASWDPRLYGAAPKPNLAAVYALSGQGLLTDSVDAGWQACLLNEAGSLCAVWDARGSQSHHQYDELQRPIALTEQAHDGPSRVAERWIYGEATDDCALHNQCGRPIRHDDPAGNLHFDDYGLGGAALVESRRFLIELETPDWPLDPDRRDEYLEEKNYVTRQSFSPTGDLQHHTDAVGNIRTQHYNMAGQSAAIWLLQAGEGRQPQCLVSAIRYNAQGQIESETAGNGIVARAEYSRDDGRLLRLVASVGAQTPLQDLNYTYDPVGNVTSLEDKTQAVSCFNNQRIEPVCRYRYDSLYQLVEARGWEVSNPSHGPALPDLLPTPLDPNQRRNYTQTFDYDAAGNLITRHHSGAPGFSMFTSAYSNRSLGQRDDGNLPGEADIASGFDAAGNQLELQRGQAMTWNERNELSQVVLVQRDAKNGDAECFSYERPGHRSRKVFIRQTTVRILNSEVRYFSGLELHRSAEGEEHQVIEIGVGRSSVKLLHWPGGRHPDQLRFGYDDLVGSCTLELDAQGCVLTLEQYYPFGGTACWAGKNAAAAAYKSTRYSGKERDATGLYYYGYRYYAPWLQRWISADPEEDGLNLYAMVTNNPATAVDPDGRKRSDAQDRWRRAYAGVVAPRDGVWVRTVAKGVIAVDIVGGNELFKRMGMNLNRPVIGDRTLAYLSLDSTLQSKVAGAKNGFRLNTAPGQDIKSQAAIQDAGVVAYVNGGFFNVDNQASGHVSPFAPIGPSKIGGKSKIYVPVPSDYREHFVTVQMRDGSSIESGPVLSRGGTAVFPESLLGLTKFLFNPKNNQPGKLGHAGSPNIRSGISRPGGSEHGQRTRLAWGGSTGRSEAATGYTMPEWSRVMARLDGMSGADGWSVNLDGGYSAGIGVVGAQGELLYRRPEEGSSVRSIANFIAYYKKPPKQNFFKKWFT</sequence>
<evidence type="ECO:0000256" key="1">
    <source>
        <dbReference type="SAM" id="MobiDB-lite"/>
    </source>
</evidence>
<gene>
    <name evidence="2" type="ORF">JN757_02170</name>
</gene>
<evidence type="ECO:0008006" key="4">
    <source>
        <dbReference type="Google" id="ProtNLM"/>
    </source>
</evidence>
<name>A0ABX7GHL2_9PSED</name>
<evidence type="ECO:0000313" key="2">
    <source>
        <dbReference type="EMBL" id="QRK84610.1"/>
    </source>
</evidence>
<dbReference type="Proteomes" id="UP000663686">
    <property type="component" value="Chromosome"/>
</dbReference>
<organism evidence="2 3">
    <name type="scientific">Pseudomonas granadensis</name>
    <dbReference type="NCBI Taxonomy" id="1421430"/>
    <lineage>
        <taxon>Bacteria</taxon>
        <taxon>Pseudomonadati</taxon>
        <taxon>Pseudomonadota</taxon>
        <taxon>Gammaproteobacteria</taxon>
        <taxon>Pseudomonadales</taxon>
        <taxon>Pseudomonadaceae</taxon>
        <taxon>Pseudomonas</taxon>
    </lineage>
</organism>
<dbReference type="NCBIfam" id="TIGR03696">
    <property type="entry name" value="Rhs_assc_core"/>
    <property type="match status" value="1"/>
</dbReference>
<evidence type="ECO:0000313" key="3">
    <source>
        <dbReference type="Proteomes" id="UP000663686"/>
    </source>
</evidence>
<dbReference type="PANTHER" id="PTHR32305">
    <property type="match status" value="1"/>
</dbReference>